<dbReference type="InterPro" id="IPR035892">
    <property type="entry name" value="C2_domain_sf"/>
</dbReference>
<gene>
    <name evidence="5 6" type="primary">LOC106478771</name>
</gene>
<evidence type="ECO:0000313" key="4">
    <source>
        <dbReference type="Proteomes" id="UP000694941"/>
    </source>
</evidence>
<evidence type="ECO:0000256" key="2">
    <source>
        <dbReference type="SAM" id="Phobius"/>
    </source>
</evidence>
<proteinExistence type="predicted"/>
<dbReference type="RefSeq" id="XP_022238134.1">
    <property type="nucleotide sequence ID" value="XM_022382426.1"/>
</dbReference>
<feature type="domain" description="C2" evidence="3">
    <location>
        <begin position="290"/>
        <end position="441"/>
    </location>
</feature>
<dbReference type="GeneID" id="106478771"/>
<protein>
    <submittedName>
        <fullName evidence="5 6">Synaptotagmin-5-like</fullName>
    </submittedName>
</protein>
<feature type="transmembrane region" description="Helical" evidence="2">
    <location>
        <begin position="17"/>
        <end position="44"/>
    </location>
</feature>
<dbReference type="Proteomes" id="UP000694941">
    <property type="component" value="Unplaced"/>
</dbReference>
<feature type="domain" description="C2" evidence="3">
    <location>
        <begin position="144"/>
        <end position="279"/>
    </location>
</feature>
<name>A0ABM1S3C8_LIMPO</name>
<keyword evidence="2" id="KW-0812">Transmembrane</keyword>
<dbReference type="SMART" id="SM00239">
    <property type="entry name" value="C2"/>
    <property type="match status" value="2"/>
</dbReference>
<dbReference type="Gene3D" id="2.60.40.150">
    <property type="entry name" value="C2 domain"/>
    <property type="match status" value="2"/>
</dbReference>
<evidence type="ECO:0000259" key="3">
    <source>
        <dbReference type="PROSITE" id="PS50004"/>
    </source>
</evidence>
<evidence type="ECO:0000313" key="5">
    <source>
        <dbReference type="RefSeq" id="XP_022238133.1"/>
    </source>
</evidence>
<evidence type="ECO:0000313" key="6">
    <source>
        <dbReference type="RefSeq" id="XP_022238134.1"/>
    </source>
</evidence>
<keyword evidence="2" id="KW-1133">Transmembrane helix</keyword>
<dbReference type="Pfam" id="PF00168">
    <property type="entry name" value="C2"/>
    <property type="match status" value="2"/>
</dbReference>
<feature type="region of interest" description="Disordered" evidence="1">
    <location>
        <begin position="385"/>
        <end position="405"/>
    </location>
</feature>
<dbReference type="SUPFAM" id="SSF49562">
    <property type="entry name" value="C2 domain (Calcium/lipid-binding domain, CaLB)"/>
    <property type="match status" value="2"/>
</dbReference>
<accession>A0ABM1S3C8</accession>
<keyword evidence="2" id="KW-0472">Membrane</keyword>
<organism evidence="4 5">
    <name type="scientific">Limulus polyphemus</name>
    <name type="common">Atlantic horseshoe crab</name>
    <dbReference type="NCBI Taxonomy" id="6850"/>
    <lineage>
        <taxon>Eukaryota</taxon>
        <taxon>Metazoa</taxon>
        <taxon>Ecdysozoa</taxon>
        <taxon>Arthropoda</taxon>
        <taxon>Chelicerata</taxon>
        <taxon>Merostomata</taxon>
        <taxon>Xiphosura</taxon>
        <taxon>Limulidae</taxon>
        <taxon>Limulus</taxon>
    </lineage>
</organism>
<dbReference type="CDD" id="cd00276">
    <property type="entry name" value="C2B_Synaptotagmin"/>
    <property type="match status" value="1"/>
</dbReference>
<evidence type="ECO:0000256" key="1">
    <source>
        <dbReference type="SAM" id="MobiDB-lite"/>
    </source>
</evidence>
<feature type="compositionally biased region" description="Low complexity" evidence="1">
    <location>
        <begin position="388"/>
        <end position="402"/>
    </location>
</feature>
<sequence length="444" mass="50322">MAVSENSVLHLTESEKVMVIGICLGLLSLTIIVTVCVVSPYCWLHNCLYKEDRFDKRKRQKFENYGTPEETTRFKLTVGPQHSLQAGRTLKWTPEFVHYGRNRKYTNDSTYSSMSSGSKDDATLSIYSEKALDGSSANGGENVNHGQIIFGVKYEAEGGQNSGQLVLLIKEVQQLLSRPYGGSCDPYVLIKVLKEKGRKRRSKRQQPPRYEFQTKTCKKTQHPLFCETFVANLTWTEIKEYALKLCVFDEERFANDTNLGEVLIPLKELNITENGEETLHTFDLKETKQDIGEILFGLSYLPTAERLTFHIVKANNLHSVTEEVEHFVPYVRVLLIHNSKLLKKKKTSTRPGTTSPSFNESLTFDVPSTEMENVVFIVVVSHRDPQNGSLSSPETPTSPSGSMKRDHHVGKILIGSCARGSAQHHWKAMKQSPRKQVTQWHTLR</sequence>
<keyword evidence="4" id="KW-1185">Reference proteome</keyword>
<dbReference type="InterPro" id="IPR000008">
    <property type="entry name" value="C2_dom"/>
</dbReference>
<dbReference type="PANTHER" id="PTHR10024">
    <property type="entry name" value="SYNAPTOTAGMIN"/>
    <property type="match status" value="1"/>
</dbReference>
<dbReference type="RefSeq" id="XP_022238133.1">
    <property type="nucleotide sequence ID" value="XM_022382425.1"/>
</dbReference>
<dbReference type="PROSITE" id="PS50004">
    <property type="entry name" value="C2"/>
    <property type="match status" value="2"/>
</dbReference>
<reference evidence="5 6" key="1">
    <citation type="submission" date="2025-05" db="UniProtKB">
        <authorList>
            <consortium name="RefSeq"/>
        </authorList>
    </citation>
    <scope>IDENTIFICATION</scope>
    <source>
        <tissue evidence="5 6">Muscle</tissue>
    </source>
</reference>